<evidence type="ECO:0000313" key="19">
    <source>
        <dbReference type="Proteomes" id="UP000822688"/>
    </source>
</evidence>
<evidence type="ECO:0000256" key="12">
    <source>
        <dbReference type="ARBA" id="ARBA00043668"/>
    </source>
</evidence>
<dbReference type="GO" id="GO:0005886">
    <property type="term" value="C:plasma membrane"/>
    <property type="evidence" value="ECO:0007669"/>
    <property type="project" value="UniProtKB-SubCell"/>
</dbReference>
<evidence type="ECO:0000313" key="18">
    <source>
        <dbReference type="EMBL" id="KAG0554256.1"/>
    </source>
</evidence>
<sequence length="510" mass="56540">MMGRGGGSGMVKALGLLGFMLVASLWTVGAESADEFDVRQHLSTTTSYAAGNSIRYGDETVESTPEGCVPVHINLVARHGSRRPTKKRIAELEKFAERLRVLAKGAAEAQNESTISPPAWISDWKSPWSDKQIGGELLPKGEEEHYDLAQRYKIKYPEIFSEEYHPDVYPIIATQVGRSAASSVAFGMGMFAGQGTLGPAKQRAFSVITDSKGHDIHLRFHDTCIAYKESKKLRKPKVAGWQKHVYDTVAERVKGRYGMAVTIDDVTSLWLLCKNEASLLDVVDQACDFFTPEEVELLEWADDLEMHYLKGYGESLNYRMGVPLLGDVVDTMDRAMAADQSHKVVEKARLRFAHAETIIPFSCLLGLFLEGNDFKEVQSEKALEAPIMPPHHRLWRAALVAPFAANTALVLHKCPADDGAGVKYLVQALHNEKPVIMPACNGTYFCPIETFKERVVAPHMKHSYESLCTPQVVHKPVHQSFLGKVFSIPSHLFRWLFSSAPGQGTCHSGL</sequence>
<name>A0A8T0G4N8_CERPU</name>
<gene>
    <name evidence="18" type="ORF">KC19_12G077300</name>
</gene>
<dbReference type="Proteomes" id="UP000822688">
    <property type="component" value="Chromosome 12"/>
</dbReference>
<feature type="disulfide bond" evidence="16">
    <location>
        <begin position="68"/>
        <end position="414"/>
    </location>
</feature>
<keyword evidence="6" id="KW-1003">Cell membrane</keyword>
<comment type="catalytic activity">
    <reaction evidence="14">
        <text>1D-myo-inositol hexakisphosphate + H2O = 1D-myo-inositol 1,2,4,5,6-pentakisphosphate + phosphate</text>
        <dbReference type="Rhea" id="RHEA:16989"/>
        <dbReference type="ChEBI" id="CHEBI:15377"/>
        <dbReference type="ChEBI" id="CHEBI:43474"/>
        <dbReference type="ChEBI" id="CHEBI:57798"/>
        <dbReference type="ChEBI" id="CHEBI:58130"/>
        <dbReference type="EC" id="3.1.3.62"/>
    </reaction>
    <physiologicalReaction direction="left-to-right" evidence="14">
        <dbReference type="Rhea" id="RHEA:16990"/>
    </physiologicalReaction>
</comment>
<dbReference type="InterPro" id="IPR000560">
    <property type="entry name" value="His_Pase_clade-2"/>
</dbReference>
<evidence type="ECO:0000256" key="1">
    <source>
        <dbReference type="ARBA" id="ARBA00004236"/>
    </source>
</evidence>
<comment type="catalytic activity">
    <reaction evidence="15">
        <text>(2R)-2,3-bisphosphoglycerate + H2O = (2R)-2-phosphoglycerate + phosphate</text>
        <dbReference type="Rhea" id="RHEA:27381"/>
        <dbReference type="ChEBI" id="CHEBI:15377"/>
        <dbReference type="ChEBI" id="CHEBI:43474"/>
        <dbReference type="ChEBI" id="CHEBI:58248"/>
        <dbReference type="ChEBI" id="CHEBI:58289"/>
        <dbReference type="EC" id="3.1.3.80"/>
    </reaction>
    <physiologicalReaction direction="left-to-right" evidence="15">
        <dbReference type="Rhea" id="RHEA:27382"/>
    </physiologicalReaction>
</comment>
<evidence type="ECO:0000256" key="16">
    <source>
        <dbReference type="PIRSR" id="PIRSR000894-2"/>
    </source>
</evidence>
<protein>
    <recommendedName>
        <fullName evidence="5">Multiple inositol polyphosphate phosphatase 1</fullName>
        <ecNumber evidence="4">3.1.3.62</ecNumber>
        <ecNumber evidence="3">3.1.3.80</ecNumber>
    </recommendedName>
    <alternativeName>
        <fullName evidence="11">2,3-bisphosphoglycerate 3-phosphatase</fullName>
    </alternativeName>
</protein>
<evidence type="ECO:0000256" key="11">
    <source>
        <dbReference type="ARBA" id="ARBA00031642"/>
    </source>
</evidence>
<dbReference type="GO" id="GO:0034417">
    <property type="term" value="F:bisphosphoglycerate 3-phosphatase activity"/>
    <property type="evidence" value="ECO:0007669"/>
    <property type="project" value="UniProtKB-EC"/>
</dbReference>
<evidence type="ECO:0000256" key="13">
    <source>
        <dbReference type="ARBA" id="ARBA00043671"/>
    </source>
</evidence>
<evidence type="ECO:0000256" key="8">
    <source>
        <dbReference type="ARBA" id="ARBA00022801"/>
    </source>
</evidence>
<evidence type="ECO:0000256" key="10">
    <source>
        <dbReference type="ARBA" id="ARBA00023180"/>
    </source>
</evidence>
<dbReference type="GO" id="GO:0052745">
    <property type="term" value="F:inositol phosphate phosphatase activity"/>
    <property type="evidence" value="ECO:0007669"/>
    <property type="project" value="TreeGrafter"/>
</dbReference>
<dbReference type="Gene3D" id="3.40.50.1240">
    <property type="entry name" value="Phosphoglycerate mutase-like"/>
    <property type="match status" value="1"/>
</dbReference>
<evidence type="ECO:0000256" key="14">
    <source>
        <dbReference type="ARBA" id="ARBA00043691"/>
    </source>
</evidence>
<evidence type="ECO:0000256" key="17">
    <source>
        <dbReference type="SAM" id="SignalP"/>
    </source>
</evidence>
<proteinExistence type="inferred from homology"/>
<dbReference type="PANTHER" id="PTHR20963">
    <property type="entry name" value="MULTIPLE INOSITOL POLYPHOSPHATE PHOSPHATASE-RELATED"/>
    <property type="match status" value="1"/>
</dbReference>
<evidence type="ECO:0000256" key="15">
    <source>
        <dbReference type="ARBA" id="ARBA00043832"/>
    </source>
</evidence>
<keyword evidence="8" id="KW-0378">Hydrolase</keyword>
<comment type="catalytic activity">
    <reaction evidence="12">
        <text>1D-myo-inositol 1,2,5,6-tetrakisphosphate + H2O = 1D-myo-inositol 1,2,6-trisphosphate + phosphate</text>
        <dbReference type="Rhea" id="RHEA:77119"/>
        <dbReference type="ChEBI" id="CHEBI:15377"/>
        <dbReference type="ChEBI" id="CHEBI:43474"/>
        <dbReference type="ChEBI" id="CHEBI:195535"/>
        <dbReference type="ChEBI" id="CHEBI:195537"/>
        <dbReference type="EC" id="3.1.3.62"/>
    </reaction>
    <physiologicalReaction direction="left-to-right" evidence="12">
        <dbReference type="Rhea" id="RHEA:77120"/>
    </physiologicalReaction>
</comment>
<comment type="catalytic activity">
    <reaction evidence="13">
        <text>1D-myo-inositol 1,2,4,5,6-pentakisphosphate + H2O = 1D-myo-inositol 1,2,5,6-tetrakisphosphate + phosphate</text>
        <dbReference type="Rhea" id="RHEA:77115"/>
        <dbReference type="ChEBI" id="CHEBI:15377"/>
        <dbReference type="ChEBI" id="CHEBI:43474"/>
        <dbReference type="ChEBI" id="CHEBI:57798"/>
        <dbReference type="ChEBI" id="CHEBI:195535"/>
        <dbReference type="EC" id="3.1.3.62"/>
    </reaction>
    <physiologicalReaction direction="left-to-right" evidence="13">
        <dbReference type="Rhea" id="RHEA:77116"/>
    </physiologicalReaction>
</comment>
<dbReference type="AlphaFoldDB" id="A0A8T0G4N8"/>
<reference evidence="18" key="1">
    <citation type="submission" date="2020-06" db="EMBL/GenBank/DDBJ databases">
        <title>WGS assembly of Ceratodon purpureus strain R40.</title>
        <authorList>
            <person name="Carey S.B."/>
            <person name="Jenkins J."/>
            <person name="Shu S."/>
            <person name="Lovell J.T."/>
            <person name="Sreedasyam A."/>
            <person name="Maumus F."/>
            <person name="Tiley G.P."/>
            <person name="Fernandez-Pozo N."/>
            <person name="Barry K."/>
            <person name="Chen C."/>
            <person name="Wang M."/>
            <person name="Lipzen A."/>
            <person name="Daum C."/>
            <person name="Saski C.A."/>
            <person name="Payton A.C."/>
            <person name="Mcbreen J.C."/>
            <person name="Conrad R.E."/>
            <person name="Kollar L.M."/>
            <person name="Olsson S."/>
            <person name="Huttunen S."/>
            <person name="Landis J.B."/>
            <person name="Wickett N.J."/>
            <person name="Johnson M.G."/>
            <person name="Rensing S.A."/>
            <person name="Grimwood J."/>
            <person name="Schmutz J."/>
            <person name="Mcdaniel S.F."/>
        </authorList>
    </citation>
    <scope>NUCLEOTIDE SEQUENCE</scope>
    <source>
        <strain evidence="18">R40</strain>
    </source>
</reference>
<dbReference type="FunFam" id="3.40.50.1240:FF:000017">
    <property type="entry name" value="Histidine acid phosphatase family protein"/>
    <property type="match status" value="1"/>
</dbReference>
<evidence type="ECO:0000256" key="2">
    <source>
        <dbReference type="ARBA" id="ARBA00008422"/>
    </source>
</evidence>
<dbReference type="PANTHER" id="PTHR20963:SF8">
    <property type="entry name" value="MULTIPLE INOSITOL POLYPHOSPHATE PHOSPHATASE 1"/>
    <property type="match status" value="1"/>
</dbReference>
<feature type="signal peptide" evidence="17">
    <location>
        <begin position="1"/>
        <end position="32"/>
    </location>
</feature>
<dbReference type="CDD" id="cd07061">
    <property type="entry name" value="HP_HAP_like"/>
    <property type="match status" value="1"/>
</dbReference>
<feature type="chain" id="PRO_5035890071" description="Multiple inositol polyphosphate phosphatase 1" evidence="17">
    <location>
        <begin position="33"/>
        <end position="510"/>
    </location>
</feature>
<dbReference type="SUPFAM" id="SSF53254">
    <property type="entry name" value="Phosphoglycerate mutase-like"/>
    <property type="match status" value="1"/>
</dbReference>
<evidence type="ECO:0000256" key="6">
    <source>
        <dbReference type="ARBA" id="ARBA00022475"/>
    </source>
</evidence>
<organism evidence="18 19">
    <name type="scientific">Ceratodon purpureus</name>
    <name type="common">Fire moss</name>
    <name type="synonym">Dicranum purpureum</name>
    <dbReference type="NCBI Taxonomy" id="3225"/>
    <lineage>
        <taxon>Eukaryota</taxon>
        <taxon>Viridiplantae</taxon>
        <taxon>Streptophyta</taxon>
        <taxon>Embryophyta</taxon>
        <taxon>Bryophyta</taxon>
        <taxon>Bryophytina</taxon>
        <taxon>Bryopsida</taxon>
        <taxon>Dicranidae</taxon>
        <taxon>Pseudoditrichales</taxon>
        <taxon>Ditrichaceae</taxon>
        <taxon>Ceratodon</taxon>
    </lineage>
</organism>
<keyword evidence="9" id="KW-0472">Membrane</keyword>
<accession>A0A8T0G4N8</accession>
<dbReference type="Pfam" id="PF00328">
    <property type="entry name" value="His_Phos_2"/>
    <property type="match status" value="1"/>
</dbReference>
<dbReference type="EC" id="3.1.3.80" evidence="3"/>
<dbReference type="InterPro" id="IPR029033">
    <property type="entry name" value="His_PPase_superfam"/>
</dbReference>
<comment type="caution">
    <text evidence="18">The sequence shown here is derived from an EMBL/GenBank/DDBJ whole genome shotgun (WGS) entry which is preliminary data.</text>
</comment>
<evidence type="ECO:0000256" key="7">
    <source>
        <dbReference type="ARBA" id="ARBA00022729"/>
    </source>
</evidence>
<evidence type="ECO:0000256" key="5">
    <source>
        <dbReference type="ARBA" id="ARBA00018097"/>
    </source>
</evidence>
<keyword evidence="10" id="KW-0325">Glycoprotein</keyword>
<keyword evidence="16" id="KW-1015">Disulfide bond</keyword>
<evidence type="ECO:0000256" key="3">
    <source>
        <dbReference type="ARBA" id="ARBA00012976"/>
    </source>
</evidence>
<feature type="disulfide bond" evidence="16">
    <location>
        <begin position="273"/>
        <end position="287"/>
    </location>
</feature>
<dbReference type="EC" id="3.1.3.62" evidence="4"/>
<dbReference type="InterPro" id="IPR016274">
    <property type="entry name" value="Histidine_acid_Pase_euk"/>
</dbReference>
<comment type="subcellular location">
    <subcellularLocation>
        <location evidence="1">Cell membrane</location>
    </subcellularLocation>
</comment>
<evidence type="ECO:0000256" key="4">
    <source>
        <dbReference type="ARBA" id="ARBA00013040"/>
    </source>
</evidence>
<dbReference type="PIRSF" id="PIRSF000894">
    <property type="entry name" value="Acid_phosphatase"/>
    <property type="match status" value="1"/>
</dbReference>
<dbReference type="GO" id="GO:0003993">
    <property type="term" value="F:acid phosphatase activity"/>
    <property type="evidence" value="ECO:0007669"/>
    <property type="project" value="TreeGrafter"/>
</dbReference>
<evidence type="ECO:0000256" key="9">
    <source>
        <dbReference type="ARBA" id="ARBA00023136"/>
    </source>
</evidence>
<dbReference type="EMBL" id="CM026433">
    <property type="protein sequence ID" value="KAG0554256.1"/>
    <property type="molecule type" value="Genomic_DNA"/>
</dbReference>
<feature type="disulfide bond" evidence="16">
    <location>
        <begin position="440"/>
        <end position="446"/>
    </location>
</feature>
<keyword evidence="7 17" id="KW-0732">Signal</keyword>
<keyword evidence="19" id="KW-1185">Reference proteome</keyword>
<comment type="similarity">
    <text evidence="2">Belongs to the histidine acid phosphatase family. MINPP1 subfamily.</text>
</comment>